<keyword evidence="1" id="KW-0472">Membrane</keyword>
<organism evidence="2 3">
    <name type="scientific">Thermococcus gammatolerans (strain DSM 15229 / JCM 11827 / EJ3)</name>
    <dbReference type="NCBI Taxonomy" id="593117"/>
    <lineage>
        <taxon>Archaea</taxon>
        <taxon>Methanobacteriati</taxon>
        <taxon>Methanobacteriota</taxon>
        <taxon>Thermococci</taxon>
        <taxon>Thermococcales</taxon>
        <taxon>Thermococcaceae</taxon>
        <taxon>Thermococcus</taxon>
    </lineage>
</organism>
<dbReference type="AlphaFoldDB" id="C5A1P6"/>
<dbReference type="OrthoDB" id="101985at2157"/>
<evidence type="ECO:0000313" key="2">
    <source>
        <dbReference type="EMBL" id="ACS34315.1"/>
    </source>
</evidence>
<dbReference type="EMBL" id="CP001398">
    <property type="protein sequence ID" value="ACS34315.1"/>
    <property type="molecule type" value="Genomic_DNA"/>
</dbReference>
<dbReference type="GeneID" id="7987640"/>
<gene>
    <name evidence="2" type="ordered locus">TGAM_1813</name>
</gene>
<sequence length="153" mass="16074">MRPIPFLAALLVLVAMGMPWFTSQHTSEGVVAHAVAIDNGSSPSNRFLSFLDVVKGLYLNEKEIRNYLHLKAKEKSISELLSIISVPLILLGAVIGLFNGKLGHGVGLAGMILLTVGLVPWGSGGGTLSVGVGYLLAWVGFSVGFVSSALSKK</sequence>
<keyword evidence="1" id="KW-0812">Transmembrane</keyword>
<feature type="transmembrane region" description="Helical" evidence="1">
    <location>
        <begin position="128"/>
        <end position="150"/>
    </location>
</feature>
<protein>
    <submittedName>
        <fullName evidence="2">Regulatory protein, LuxR family, putative</fullName>
    </submittedName>
</protein>
<evidence type="ECO:0000313" key="3">
    <source>
        <dbReference type="Proteomes" id="UP000001488"/>
    </source>
</evidence>
<feature type="transmembrane region" description="Helical" evidence="1">
    <location>
        <begin position="105"/>
        <end position="122"/>
    </location>
</feature>
<dbReference type="eggNOG" id="arCOG11758">
    <property type="taxonomic scope" value="Archaea"/>
</dbReference>
<dbReference type="KEGG" id="tga:TGAM_1813"/>
<evidence type="ECO:0000256" key="1">
    <source>
        <dbReference type="SAM" id="Phobius"/>
    </source>
</evidence>
<dbReference type="HOGENOM" id="CLU_1821115_0_0_2"/>
<dbReference type="Proteomes" id="UP000001488">
    <property type="component" value="Chromosome"/>
</dbReference>
<accession>C5A1P6</accession>
<proteinExistence type="predicted"/>
<keyword evidence="3" id="KW-1185">Reference proteome</keyword>
<reference evidence="2 3" key="1">
    <citation type="journal article" date="2007" name="Genome Biol.">
        <title>Genome analysis and genome-wide proteomics of Thermococcus gammatolerans, the most radioresistant organism known amongst the Archaea.</title>
        <authorList>
            <person name="Zivanovic Y."/>
            <person name="Armengaud J."/>
            <person name="Lagorce A."/>
            <person name="Leplat C."/>
            <person name="Guerin P."/>
            <person name="Dutertre M."/>
            <person name="Anthouard V."/>
            <person name="Forterre P."/>
            <person name="Wincker P."/>
            <person name="Confalonieri F."/>
        </authorList>
    </citation>
    <scope>NUCLEOTIDE SEQUENCE [LARGE SCALE GENOMIC DNA]</scope>
    <source>
        <strain evidence="3">DSM 15229 / JCM 11827 / EJ3</strain>
    </source>
</reference>
<feature type="transmembrane region" description="Helical" evidence="1">
    <location>
        <begin position="80"/>
        <end position="98"/>
    </location>
</feature>
<keyword evidence="1" id="KW-1133">Transmembrane helix</keyword>
<name>C5A1P6_THEGJ</name>
<dbReference type="PATRIC" id="fig|593117.10.peg.1822"/>
<dbReference type="PaxDb" id="593117-TGAM_1813"/>
<dbReference type="RefSeq" id="WP_015859424.1">
    <property type="nucleotide sequence ID" value="NC_012804.1"/>
</dbReference>